<reference evidence="2" key="1">
    <citation type="journal article" date="2020" name="mSystems">
        <title>Genome- and Community-Level Interaction Insights into Carbon Utilization and Element Cycling Functions of Hydrothermarchaeota in Hydrothermal Sediment.</title>
        <authorList>
            <person name="Zhou Z."/>
            <person name="Liu Y."/>
            <person name="Xu W."/>
            <person name="Pan J."/>
            <person name="Luo Z.H."/>
            <person name="Li M."/>
        </authorList>
    </citation>
    <scope>NUCLEOTIDE SEQUENCE [LARGE SCALE GENOMIC DNA]</scope>
    <source>
        <strain evidence="2">SpSt-125</strain>
    </source>
</reference>
<organism evidence="2">
    <name type="scientific">Ignisphaera aggregans</name>
    <dbReference type="NCBI Taxonomy" id="334771"/>
    <lineage>
        <taxon>Archaea</taxon>
        <taxon>Thermoproteota</taxon>
        <taxon>Thermoprotei</taxon>
        <taxon>Desulfurococcales</taxon>
        <taxon>Desulfurococcaceae</taxon>
        <taxon>Ignisphaera</taxon>
    </lineage>
</organism>
<dbReference type="Gene3D" id="3.40.50.720">
    <property type="entry name" value="NAD(P)-binding Rossmann-like Domain"/>
    <property type="match status" value="1"/>
</dbReference>
<dbReference type="Pfam" id="PF09176">
    <property type="entry name" value="Mpt_N"/>
    <property type="match status" value="1"/>
</dbReference>
<sequence length="305" mass="32957">MSEQRFKPVFIFIDTDKHASPFDILMTIDLVPDVMVLKYENVTPEDVEKIVYDALFPRGPKGVKFTKIFVNGSNLEVVNAVVEKIKKCMFPPFELAVIVDPRGSYTTASAAVVKTLEVTQKLGLGVIEGKNVTVLAGTGPVGIAATWLYAAEKAAKVVVTSRDFAKAQKIASKINDELKTDVVKPFQARASEEVGKAIEDADIVLATGAPGVQLLPLNTLKTYGKRVKVVADCNAVPPYGIEGLDPKLDGKEVMPGVYGVGALAIGTLKNKIEAELIKKALQERKGIFDFRAAYEIGKAMLSTTK</sequence>
<dbReference type="EMBL" id="DSEU01000059">
    <property type="protein sequence ID" value="HEM67557.1"/>
    <property type="molecule type" value="Genomic_DNA"/>
</dbReference>
<dbReference type="SUPFAM" id="SSF53223">
    <property type="entry name" value="Aminoacid dehydrogenase-like, N-terminal domain"/>
    <property type="match status" value="1"/>
</dbReference>
<accession>A0A7J2U5G4</accession>
<evidence type="ECO:0000313" key="2">
    <source>
        <dbReference type="EMBL" id="HEM67557.1"/>
    </source>
</evidence>
<dbReference type="InterPro" id="IPR037089">
    <property type="entry name" value="Methyl-teptahyd_DH_N_sf"/>
</dbReference>
<name>A0A7J2U5G4_9CREN</name>
<dbReference type="InterPro" id="IPR046346">
    <property type="entry name" value="Aminoacid_DH-like_N_sf"/>
</dbReference>
<dbReference type="Gene3D" id="3.40.50.10280">
    <property type="entry name" value="Methylene-tetrahydromethanopterin dehydrogenase, N-terminal domain"/>
    <property type="match status" value="1"/>
</dbReference>
<evidence type="ECO:0000259" key="1">
    <source>
        <dbReference type="Pfam" id="PF09176"/>
    </source>
</evidence>
<gene>
    <name evidence="2" type="ORF">ENO26_08375</name>
</gene>
<feature type="domain" description="Methylene-tetrahydromethanopterin dehydrogenase N-terminal" evidence="1">
    <location>
        <begin position="21"/>
        <end position="101"/>
    </location>
</feature>
<protein>
    <recommendedName>
        <fullName evidence="1">Methylene-tetrahydromethanopterin dehydrogenase N-terminal domain-containing protein</fullName>
    </recommendedName>
</protein>
<dbReference type="InterPro" id="IPR036291">
    <property type="entry name" value="NAD(P)-bd_dom_sf"/>
</dbReference>
<comment type="caution">
    <text evidence="2">The sequence shown here is derived from an EMBL/GenBank/DDBJ whole genome shotgun (WGS) entry which is preliminary data.</text>
</comment>
<dbReference type="SUPFAM" id="SSF51735">
    <property type="entry name" value="NAD(P)-binding Rossmann-fold domains"/>
    <property type="match status" value="1"/>
</dbReference>
<proteinExistence type="predicted"/>
<dbReference type="InterPro" id="IPR015259">
    <property type="entry name" value="Methyl-teptahyd_DH_N"/>
</dbReference>
<dbReference type="AlphaFoldDB" id="A0A7J2U5G4"/>